<evidence type="ECO:0000313" key="2">
    <source>
        <dbReference type="Proteomes" id="UP000286134"/>
    </source>
</evidence>
<gene>
    <name evidence="1" type="ORF">OnM2_022117</name>
</gene>
<reference evidence="1 2" key="1">
    <citation type="journal article" date="2018" name="BMC Genomics">
        <title>Comparative genome analyses reveal sequence features reflecting distinct modes of host-adaptation between dicot and monocot powdery mildew.</title>
        <authorList>
            <person name="Wu Y."/>
            <person name="Ma X."/>
            <person name="Pan Z."/>
            <person name="Kale S.D."/>
            <person name="Song Y."/>
            <person name="King H."/>
            <person name="Zhang Q."/>
            <person name="Presley C."/>
            <person name="Deng X."/>
            <person name="Wei C.I."/>
            <person name="Xiao S."/>
        </authorList>
    </citation>
    <scope>NUCLEOTIDE SEQUENCE [LARGE SCALE GENOMIC DNA]</scope>
    <source>
        <strain evidence="1">UMSG2</strain>
    </source>
</reference>
<evidence type="ECO:0000313" key="1">
    <source>
        <dbReference type="EMBL" id="RKF63946.1"/>
    </source>
</evidence>
<dbReference type="AlphaFoldDB" id="A0A420I2S7"/>
<accession>A0A420I2S7</accession>
<feature type="non-terminal residue" evidence="1">
    <location>
        <position position="1"/>
    </location>
</feature>
<dbReference type="Proteomes" id="UP000286134">
    <property type="component" value="Unassembled WGS sequence"/>
</dbReference>
<organism evidence="1 2">
    <name type="scientific">Erysiphe neolycopersici</name>
    <dbReference type="NCBI Taxonomy" id="212602"/>
    <lineage>
        <taxon>Eukaryota</taxon>
        <taxon>Fungi</taxon>
        <taxon>Dikarya</taxon>
        <taxon>Ascomycota</taxon>
        <taxon>Pezizomycotina</taxon>
        <taxon>Leotiomycetes</taxon>
        <taxon>Erysiphales</taxon>
        <taxon>Erysiphaceae</taxon>
        <taxon>Erysiphe</taxon>
    </lineage>
</organism>
<keyword evidence="2" id="KW-1185">Reference proteome</keyword>
<protein>
    <submittedName>
        <fullName evidence="1">Uncharacterized protein</fullName>
    </submittedName>
</protein>
<sequence length="115" mass="12961">NDNPLSPSLSISKTAILITIKYPEYLSTSDLDLLENNNNGSSSTSFSPNQVLGISSCPHYNANFAAYHNHFTSIPKVDERLFSFLADLLKHRIKSRNDAIVWKNRCSKLESEMKQ</sequence>
<proteinExistence type="predicted"/>
<dbReference type="EMBL" id="MCFK01002222">
    <property type="protein sequence ID" value="RKF63946.1"/>
    <property type="molecule type" value="Genomic_DNA"/>
</dbReference>
<name>A0A420I2S7_9PEZI</name>
<comment type="caution">
    <text evidence="1">The sequence shown here is derived from an EMBL/GenBank/DDBJ whole genome shotgun (WGS) entry which is preliminary data.</text>
</comment>